<protein>
    <submittedName>
        <fullName evidence="1">Uncharacterized protein</fullName>
    </submittedName>
</protein>
<evidence type="ECO:0000313" key="1">
    <source>
        <dbReference type="EMBL" id="KAJ4429755.1"/>
    </source>
</evidence>
<proteinExistence type="predicted"/>
<organism evidence="1 2">
    <name type="scientific">Periplaneta americana</name>
    <name type="common">American cockroach</name>
    <name type="synonym">Blatta americana</name>
    <dbReference type="NCBI Taxonomy" id="6978"/>
    <lineage>
        <taxon>Eukaryota</taxon>
        <taxon>Metazoa</taxon>
        <taxon>Ecdysozoa</taxon>
        <taxon>Arthropoda</taxon>
        <taxon>Hexapoda</taxon>
        <taxon>Insecta</taxon>
        <taxon>Pterygota</taxon>
        <taxon>Neoptera</taxon>
        <taxon>Polyneoptera</taxon>
        <taxon>Dictyoptera</taxon>
        <taxon>Blattodea</taxon>
        <taxon>Blattoidea</taxon>
        <taxon>Blattidae</taxon>
        <taxon>Blattinae</taxon>
        <taxon>Periplaneta</taxon>
    </lineage>
</organism>
<dbReference type="EMBL" id="JAJSOF020000033">
    <property type="protein sequence ID" value="KAJ4429755.1"/>
    <property type="molecule type" value="Genomic_DNA"/>
</dbReference>
<name>A0ABQ8S7B8_PERAM</name>
<keyword evidence="2" id="KW-1185">Reference proteome</keyword>
<evidence type="ECO:0000313" key="2">
    <source>
        <dbReference type="Proteomes" id="UP001148838"/>
    </source>
</evidence>
<accession>A0ABQ8S7B8</accession>
<dbReference type="Proteomes" id="UP001148838">
    <property type="component" value="Unassembled WGS sequence"/>
</dbReference>
<sequence>MILMVLIYIIAKKHFDSMDLKFLVSQHSYMLCDREFGIIEKREKKDARPWFQKRSGLSANDDSGYNCSANGRSAFYRYKTASIDYSQICNRKRISEKSRRLEIQYCRRRFLWPSKVNVDICSSEKINTFASAHISQHTRHWTRSDTKKINNIKLEIWSSIKSRMKLAYNEYAIRKVQDNREGLELNGLQQLLVYVDDVNILGENPQTIRENTGILLEANYIKVVDICFSEKNQYFRVCAHLTIYEVLCSCHYERIPNVTGEQSDGITVFRIPPMTLLMLHRCRTVAMTAIDPSSSFVPIPLQRDVFVGHRSGEIRNTLYNMKNPSINYL</sequence>
<gene>
    <name evidence="1" type="ORF">ANN_21959</name>
</gene>
<comment type="caution">
    <text evidence="1">The sequence shown here is derived from an EMBL/GenBank/DDBJ whole genome shotgun (WGS) entry which is preliminary data.</text>
</comment>
<reference evidence="1 2" key="1">
    <citation type="journal article" date="2022" name="Allergy">
        <title>Genome assembly and annotation of Periplaneta americana reveal a comprehensive cockroach allergen profile.</title>
        <authorList>
            <person name="Wang L."/>
            <person name="Xiong Q."/>
            <person name="Saelim N."/>
            <person name="Wang L."/>
            <person name="Nong W."/>
            <person name="Wan A.T."/>
            <person name="Shi M."/>
            <person name="Liu X."/>
            <person name="Cao Q."/>
            <person name="Hui J.H.L."/>
            <person name="Sookrung N."/>
            <person name="Leung T.F."/>
            <person name="Tungtrongchitr A."/>
            <person name="Tsui S.K.W."/>
        </authorList>
    </citation>
    <scope>NUCLEOTIDE SEQUENCE [LARGE SCALE GENOMIC DNA]</scope>
    <source>
        <strain evidence="1">PWHHKU_190912</strain>
    </source>
</reference>